<dbReference type="PANTHER" id="PTHR38598">
    <property type="entry name" value="INNER MEMBRANE PROTEIN YJCH"/>
    <property type="match status" value="1"/>
</dbReference>
<keyword evidence="3" id="KW-1185">Reference proteome</keyword>
<reference evidence="2 3" key="1">
    <citation type="submission" date="2019-01" db="EMBL/GenBank/DDBJ databases">
        <title>Geovibrio thiophilus DSM 11263, complete genome.</title>
        <authorList>
            <person name="Spring S."/>
            <person name="Bunk B."/>
            <person name="Sproer C."/>
        </authorList>
    </citation>
    <scope>NUCLEOTIDE SEQUENCE [LARGE SCALE GENOMIC DNA]</scope>
    <source>
        <strain evidence="2 3">DSM 11263</strain>
    </source>
</reference>
<keyword evidence="1" id="KW-0812">Transmembrane</keyword>
<feature type="transmembrane region" description="Helical" evidence="1">
    <location>
        <begin position="21"/>
        <end position="40"/>
    </location>
</feature>
<evidence type="ECO:0000313" key="2">
    <source>
        <dbReference type="EMBL" id="QAR32953.1"/>
    </source>
</evidence>
<dbReference type="GO" id="GO:0005886">
    <property type="term" value="C:plasma membrane"/>
    <property type="evidence" value="ECO:0007669"/>
    <property type="project" value="TreeGrafter"/>
</dbReference>
<feature type="transmembrane region" description="Helical" evidence="1">
    <location>
        <begin position="60"/>
        <end position="80"/>
    </location>
</feature>
<keyword evidence="1" id="KW-0472">Membrane</keyword>
<dbReference type="Proteomes" id="UP000287502">
    <property type="component" value="Chromosome"/>
</dbReference>
<organism evidence="2 3">
    <name type="scientific">Geovibrio thiophilus</name>
    <dbReference type="NCBI Taxonomy" id="139438"/>
    <lineage>
        <taxon>Bacteria</taxon>
        <taxon>Pseudomonadati</taxon>
        <taxon>Deferribacterota</taxon>
        <taxon>Deferribacteres</taxon>
        <taxon>Deferribacterales</taxon>
        <taxon>Geovibrionaceae</taxon>
        <taxon>Geovibrio</taxon>
    </lineage>
</organism>
<evidence type="ECO:0000256" key="1">
    <source>
        <dbReference type="SAM" id="Phobius"/>
    </source>
</evidence>
<protein>
    <submittedName>
        <fullName evidence="2">DUF485 domain-containing protein</fullName>
    </submittedName>
</protein>
<dbReference type="AlphaFoldDB" id="A0A410JXT1"/>
<dbReference type="InterPro" id="IPR007436">
    <property type="entry name" value="DUF485"/>
</dbReference>
<dbReference type="EMBL" id="CP035108">
    <property type="protein sequence ID" value="QAR32953.1"/>
    <property type="molecule type" value="Genomic_DNA"/>
</dbReference>
<dbReference type="Pfam" id="PF04341">
    <property type="entry name" value="DUF485"/>
    <property type="match status" value="1"/>
</dbReference>
<proteinExistence type="predicted"/>
<sequence>MNAREIVNSDRFKNLVRKRWTFSYIMLAILFVVYFGYLFLISLDKELMIKMVTPNITLGIALFVAVIVIAWVLTITYVLWANNSYDKEVEELKKMLK</sequence>
<keyword evidence="1" id="KW-1133">Transmembrane helix</keyword>
<accession>A0A410JXT1</accession>
<name>A0A410JXT1_9BACT</name>
<dbReference type="PANTHER" id="PTHR38598:SF1">
    <property type="entry name" value="INNER MEMBRANE PROTEIN YJCH"/>
    <property type="match status" value="1"/>
</dbReference>
<dbReference type="KEGG" id="gtl:EP073_05885"/>
<dbReference type="OrthoDB" id="9799991at2"/>
<dbReference type="InterPro" id="IPR052959">
    <property type="entry name" value="Inner_membrane_assoc"/>
</dbReference>
<evidence type="ECO:0000313" key="3">
    <source>
        <dbReference type="Proteomes" id="UP000287502"/>
    </source>
</evidence>
<gene>
    <name evidence="2" type="ORF">EP073_05885</name>
</gene>
<dbReference type="RefSeq" id="WP_128466239.1">
    <property type="nucleotide sequence ID" value="NZ_CP035108.1"/>
</dbReference>